<dbReference type="InterPro" id="IPR052394">
    <property type="entry name" value="LRR-containing"/>
</dbReference>
<keyword evidence="3" id="KW-1185">Reference proteome</keyword>
<accession>A0A150GUI0</accession>
<organism evidence="2 3">
    <name type="scientific">Gonium pectorale</name>
    <name type="common">Green alga</name>
    <dbReference type="NCBI Taxonomy" id="33097"/>
    <lineage>
        <taxon>Eukaryota</taxon>
        <taxon>Viridiplantae</taxon>
        <taxon>Chlorophyta</taxon>
        <taxon>core chlorophytes</taxon>
        <taxon>Chlorophyceae</taxon>
        <taxon>CS clade</taxon>
        <taxon>Chlamydomonadales</taxon>
        <taxon>Volvocaceae</taxon>
        <taxon>Gonium</taxon>
    </lineage>
</organism>
<dbReference type="AlphaFoldDB" id="A0A150GUI0"/>
<protein>
    <submittedName>
        <fullName evidence="2">Uncharacterized protein</fullName>
    </submittedName>
</protein>
<evidence type="ECO:0000313" key="2">
    <source>
        <dbReference type="EMBL" id="KXZ53444.1"/>
    </source>
</evidence>
<dbReference type="PANTHER" id="PTHR24114:SF2">
    <property type="entry name" value="F-BOX DOMAIN-CONTAINING PROTEIN-RELATED"/>
    <property type="match status" value="1"/>
</dbReference>
<dbReference type="Proteomes" id="UP000075714">
    <property type="component" value="Unassembled WGS sequence"/>
</dbReference>
<sequence>MWVGGKLADVDNTPSAVGPTTYFVSHAWSYNFSDLISLVERHYAELPGTDKGKTFTPVYYWVDILAVTQHFKGQFTDHPDSDFPGTGMGTGTGTSTGVIRASKAVLFTMYPWRSPIAPTRVWCLFEALTAVQSEGVDLEVLLDTGGSEDTAAATVLTVTASIDVRSAQAVLLSVSFKVATNANDTDALVSLITAGAGRVGGDVLDIPRALPFGRAEHVVAILNGLSPPNLPRKLVLAGYYAGYDDGNAWYYVGMQRPRVAQQPGQRGSSQPPRAKGGPTFAYLPLKGKVLAAVTELLKRQEYPSGGGRRDAEARDAAERPARERAERAARSALWRALGADSSLTVLGLYDGWLGQEDVAALGRALGQHRTIRELHVLSAHGSGGSGGGGVSRAAIGPRAAALTHYLCTINGPAALEDVRIFAEEDVRACLSSLQAEMQKLEGPRKDLQRLAMQAAPPKYVEMLNTVFPPRLLRDAKYAK</sequence>
<comment type="caution">
    <text evidence="2">The sequence shown here is derived from an EMBL/GenBank/DDBJ whole genome shotgun (WGS) entry which is preliminary data.</text>
</comment>
<dbReference type="EMBL" id="LSYV01000008">
    <property type="protein sequence ID" value="KXZ53444.1"/>
    <property type="molecule type" value="Genomic_DNA"/>
</dbReference>
<evidence type="ECO:0000313" key="3">
    <source>
        <dbReference type="Proteomes" id="UP000075714"/>
    </source>
</evidence>
<dbReference type="PANTHER" id="PTHR24114">
    <property type="entry name" value="LEUCINE RICH REPEAT FAMILY PROTEIN"/>
    <property type="match status" value="1"/>
</dbReference>
<name>A0A150GUI0_GONPE</name>
<gene>
    <name evidence="2" type="ORF">GPECTOR_7g1343</name>
</gene>
<feature type="region of interest" description="Disordered" evidence="1">
    <location>
        <begin position="301"/>
        <end position="324"/>
    </location>
</feature>
<reference evidence="3" key="1">
    <citation type="journal article" date="2016" name="Nat. Commun.">
        <title>The Gonium pectorale genome demonstrates co-option of cell cycle regulation during the evolution of multicellularity.</title>
        <authorList>
            <person name="Hanschen E.R."/>
            <person name="Marriage T.N."/>
            <person name="Ferris P.J."/>
            <person name="Hamaji T."/>
            <person name="Toyoda A."/>
            <person name="Fujiyama A."/>
            <person name="Neme R."/>
            <person name="Noguchi H."/>
            <person name="Minakuchi Y."/>
            <person name="Suzuki M."/>
            <person name="Kawai-Toyooka H."/>
            <person name="Smith D.R."/>
            <person name="Sparks H."/>
            <person name="Anderson J."/>
            <person name="Bakaric R."/>
            <person name="Luria V."/>
            <person name="Karger A."/>
            <person name="Kirschner M.W."/>
            <person name="Durand P.M."/>
            <person name="Michod R.E."/>
            <person name="Nozaki H."/>
            <person name="Olson B.J."/>
        </authorList>
    </citation>
    <scope>NUCLEOTIDE SEQUENCE [LARGE SCALE GENOMIC DNA]</scope>
    <source>
        <strain evidence="3">NIES-2863</strain>
    </source>
</reference>
<evidence type="ECO:0000256" key="1">
    <source>
        <dbReference type="SAM" id="MobiDB-lite"/>
    </source>
</evidence>
<dbReference type="OrthoDB" id="435799at2759"/>
<proteinExistence type="predicted"/>